<dbReference type="AlphaFoldDB" id="A0A6C0HWT0"/>
<accession>A0A6C0HWT0</accession>
<proteinExistence type="predicted"/>
<reference evidence="1" key="1">
    <citation type="journal article" date="2020" name="Nature">
        <title>Giant virus diversity and host interactions through global metagenomics.</title>
        <authorList>
            <person name="Schulz F."/>
            <person name="Roux S."/>
            <person name="Paez-Espino D."/>
            <person name="Jungbluth S."/>
            <person name="Walsh D.A."/>
            <person name="Denef V.J."/>
            <person name="McMahon K.D."/>
            <person name="Konstantinidis K.T."/>
            <person name="Eloe-Fadrosh E.A."/>
            <person name="Kyrpides N.C."/>
            <person name="Woyke T."/>
        </authorList>
    </citation>
    <scope>NUCLEOTIDE SEQUENCE</scope>
    <source>
        <strain evidence="1">GVMAG-M-3300023184-178</strain>
    </source>
</reference>
<dbReference type="EMBL" id="MN740029">
    <property type="protein sequence ID" value="QHT84984.1"/>
    <property type="molecule type" value="Genomic_DNA"/>
</dbReference>
<organism evidence="1">
    <name type="scientific">viral metagenome</name>
    <dbReference type="NCBI Taxonomy" id="1070528"/>
    <lineage>
        <taxon>unclassified sequences</taxon>
        <taxon>metagenomes</taxon>
        <taxon>organismal metagenomes</taxon>
    </lineage>
</organism>
<evidence type="ECO:0000313" key="1">
    <source>
        <dbReference type="EMBL" id="QHT84984.1"/>
    </source>
</evidence>
<protein>
    <submittedName>
        <fullName evidence="1">Uncharacterized protein</fullName>
    </submittedName>
</protein>
<sequence length="415" mass="48014">MTYTRKKRNKRAHKKISKIHHKKRISRRHKVHMLKNKTPRNIRILSEDIAESLDNGKSLGVAQGNKVLESYRPTINEMLVSLKSDTREKFTDCNNKKAFKLLEPLQISVSDNMFGTECVPYYEVAAKQKLLKNLSANKHVKVGKIVPPKQIKSNCWFNAMFVTLFVSDKGRQFFHYFRQLMIEGRMANGQPIPHKLRDAFALLNFAVDSALTGSEYAYELDTNNIIKTIYHNIPTKFNKTTPYIVDVDEASNPIKYYMSIIHYLDNKSIELLFVQGISNGVDSWRERTIVEMKKVKHIPHVIVLEIFDSNDGTPGDSGKIKDKETEFTIDGSTYILDSCVIRDIDQQHFCATITCEGKEMGYDGMSFHRLVPMKWSNKLNTSFEWGFNGSTDLDEKPLKWSFTHGYQMLIYYRVK</sequence>
<name>A0A6C0HWT0_9ZZZZ</name>